<dbReference type="PANTHER" id="PTHR42088:SF1">
    <property type="entry name" value="YALI0F10131P"/>
    <property type="match status" value="1"/>
</dbReference>
<evidence type="ECO:0000313" key="3">
    <source>
        <dbReference type="EMBL" id="QBM85890.1"/>
    </source>
</evidence>
<dbReference type="AlphaFoldDB" id="A0A4P6XF37"/>
<dbReference type="InterPro" id="IPR014805">
    <property type="entry name" value="SKG6/TOS2-like"/>
</dbReference>
<dbReference type="Pfam" id="PF08693">
    <property type="entry name" value="SKG6"/>
    <property type="match status" value="1"/>
</dbReference>
<evidence type="ECO:0000313" key="4">
    <source>
        <dbReference type="Proteomes" id="UP000292447"/>
    </source>
</evidence>
<feature type="region of interest" description="Disordered" evidence="1">
    <location>
        <begin position="573"/>
        <end position="605"/>
    </location>
</feature>
<dbReference type="STRING" id="2163413.A0A4P6XF37"/>
<sequence>MPMVTPTLEKRASSTTSLRASSLSFSCSGKNAHDSRCEKPASSNGLEIGLGVGIPVFVILCVLGLFMFKNYRKEKKEAMDHDPDFDENGDATALPDFPAFAKEDPFQTRGLIHALHGVGGYPLAHLQNKSAHDLRSVLLPPTGTDEGTPIDGFVLPYQNQLGSKASLHEFARNLTDMRLYNQRRGSEYLSFTALGASGRVSPTKAAARGRDDDEKRAESRAMPLHYAELPNTLKVLLTNEDYYEGKETLDSTRTPGLSGSDDQFGVQYENELKMAINLTLPSSRRSFLLSNQLHQPVQHTLPTKLEPESGSDLESVADSEDESLGPAFVSAASYDLLSPFEDKHEVMKGAQDPVIDPANHTLNDTESLETVNFENAKIVENAPRLLQFDMLQNVSDDEAEPSKSMTPDQAEELARMKSVYKVYFDRSNLVASHKDTEGSARFEADNSQPLPSLDHLKINSELKGDTAYDKRKTTGLSIYEEGAAAEIVEGNMVHPYQQFNLHPEQQSRPPQISVKASGSNIYVSPEEPRLPADFLPLKLLPHASDIRNSTLETFTLYQPSLKVSSPSVRLQQGYFDNESSSPRLPLQDSFHTGSSPRLPHQGEVPPVIRENTQSNTVPSPAQLSRTSVVMLNPVSEITALRKFRPAGLLPSGMGSPTLGHPADDLAAGDDLIPGNRKSAVRRMMNSNF</sequence>
<keyword evidence="2" id="KW-0472">Membrane</keyword>
<dbReference type="Proteomes" id="UP000292447">
    <property type="component" value="Chromosome I"/>
</dbReference>
<organism evidence="3 4">
    <name type="scientific">Metschnikowia aff. pulcherrima</name>
    <dbReference type="NCBI Taxonomy" id="2163413"/>
    <lineage>
        <taxon>Eukaryota</taxon>
        <taxon>Fungi</taxon>
        <taxon>Dikarya</taxon>
        <taxon>Ascomycota</taxon>
        <taxon>Saccharomycotina</taxon>
        <taxon>Pichiomycetes</taxon>
        <taxon>Metschnikowiaceae</taxon>
        <taxon>Metschnikowia</taxon>
    </lineage>
</organism>
<keyword evidence="2" id="KW-1133">Transmembrane helix</keyword>
<accession>A0A4P6XF37</accession>
<proteinExistence type="predicted"/>
<keyword evidence="2" id="KW-0812">Transmembrane</keyword>
<gene>
    <name evidence="3" type="ORF">METSCH_A05210</name>
</gene>
<dbReference type="EMBL" id="CP034456">
    <property type="protein sequence ID" value="QBM85890.1"/>
    <property type="molecule type" value="Genomic_DNA"/>
</dbReference>
<protein>
    <submittedName>
        <fullName evidence="3">Uncharacterized protein</fullName>
    </submittedName>
</protein>
<feature type="transmembrane region" description="Helical" evidence="2">
    <location>
        <begin position="48"/>
        <end position="68"/>
    </location>
</feature>
<evidence type="ECO:0000256" key="2">
    <source>
        <dbReference type="SAM" id="Phobius"/>
    </source>
</evidence>
<reference evidence="4" key="1">
    <citation type="submission" date="2019-03" db="EMBL/GenBank/DDBJ databases">
        <title>Snf2 controls pulcherriminic acid biosynthesis and connects pigmentation and antifungal activity of the yeast Metschnikowia pulcherrima.</title>
        <authorList>
            <person name="Gore-Lloyd D."/>
            <person name="Sumann I."/>
            <person name="Brachmann A.O."/>
            <person name="Schneeberger K."/>
            <person name="Ortiz-Merino R.A."/>
            <person name="Moreno-Beltran M."/>
            <person name="Schlaefli M."/>
            <person name="Kirner P."/>
            <person name="Santos Kron A."/>
            <person name="Wolfe K.H."/>
            <person name="Piel J."/>
            <person name="Ahrens C.H."/>
            <person name="Henk D."/>
            <person name="Freimoser F.M."/>
        </authorList>
    </citation>
    <scope>NUCLEOTIDE SEQUENCE [LARGE SCALE GENOMIC DNA]</scope>
    <source>
        <strain evidence="4">APC 1.2</strain>
    </source>
</reference>
<keyword evidence="4" id="KW-1185">Reference proteome</keyword>
<evidence type="ECO:0000256" key="1">
    <source>
        <dbReference type="SAM" id="MobiDB-lite"/>
    </source>
</evidence>
<dbReference type="PANTHER" id="PTHR42088">
    <property type="entry name" value="YALI0F10131P"/>
    <property type="match status" value="1"/>
</dbReference>
<name>A0A4P6XF37_9ASCO</name>